<evidence type="ECO:0000259" key="1">
    <source>
        <dbReference type="PROSITE" id="PS50801"/>
    </source>
</evidence>
<dbReference type="InterPro" id="IPR058548">
    <property type="entry name" value="MlaB-like_STAS"/>
</dbReference>
<dbReference type="CDD" id="cd07043">
    <property type="entry name" value="STAS_anti-anti-sigma_factors"/>
    <property type="match status" value="1"/>
</dbReference>
<dbReference type="AlphaFoldDB" id="A0A840RGZ0"/>
<evidence type="ECO:0000313" key="2">
    <source>
        <dbReference type="EMBL" id="MBB5191788.1"/>
    </source>
</evidence>
<accession>A0A840RGZ0</accession>
<dbReference type="SUPFAM" id="SSF52091">
    <property type="entry name" value="SpoIIaa-like"/>
    <property type="match status" value="1"/>
</dbReference>
<sequence>MQAILELAQPVAHIRLAGHFTWEGQRSFRQVTQDMLGHADIEAIHFDLARVESMDSTALGMLLLLHERAPGRAIVLHGLRADIREMVDIANTGGIFELR</sequence>
<comment type="caution">
    <text evidence="2">The sequence shown here is derived from an EMBL/GenBank/DDBJ whole genome shotgun (WGS) entry which is preliminary data.</text>
</comment>
<dbReference type="Pfam" id="PF13466">
    <property type="entry name" value="STAS_2"/>
    <property type="match status" value="1"/>
</dbReference>
<dbReference type="PROSITE" id="PS50801">
    <property type="entry name" value="STAS"/>
    <property type="match status" value="1"/>
</dbReference>
<dbReference type="EMBL" id="JACHHN010000004">
    <property type="protein sequence ID" value="MBB5191788.1"/>
    <property type="molecule type" value="Genomic_DNA"/>
</dbReference>
<evidence type="ECO:0000313" key="3">
    <source>
        <dbReference type="Proteomes" id="UP000543030"/>
    </source>
</evidence>
<gene>
    <name evidence="2" type="ORF">HNQ50_002518</name>
</gene>
<dbReference type="Proteomes" id="UP000543030">
    <property type="component" value="Unassembled WGS sequence"/>
</dbReference>
<dbReference type="Gene3D" id="3.30.750.24">
    <property type="entry name" value="STAS domain"/>
    <property type="match status" value="1"/>
</dbReference>
<dbReference type="RefSeq" id="WP_184101118.1">
    <property type="nucleotide sequence ID" value="NZ_JACHHN010000004.1"/>
</dbReference>
<proteinExistence type="predicted"/>
<protein>
    <submittedName>
        <fullName evidence="2">Anti-anti-sigma factor</fullName>
    </submittedName>
</protein>
<name>A0A840RGZ0_9NEIS</name>
<reference evidence="2 3" key="1">
    <citation type="submission" date="2020-08" db="EMBL/GenBank/DDBJ databases">
        <title>Genomic Encyclopedia of Type Strains, Phase IV (KMG-IV): sequencing the most valuable type-strain genomes for metagenomic binning, comparative biology and taxonomic classification.</title>
        <authorList>
            <person name="Goeker M."/>
        </authorList>
    </citation>
    <scope>NUCLEOTIDE SEQUENCE [LARGE SCALE GENOMIC DNA]</scope>
    <source>
        <strain evidence="2 3">DSM 18233</strain>
    </source>
</reference>
<feature type="domain" description="STAS" evidence="1">
    <location>
        <begin position="1"/>
        <end position="99"/>
    </location>
</feature>
<dbReference type="InterPro" id="IPR002645">
    <property type="entry name" value="STAS_dom"/>
</dbReference>
<keyword evidence="3" id="KW-1185">Reference proteome</keyword>
<dbReference type="InterPro" id="IPR036513">
    <property type="entry name" value="STAS_dom_sf"/>
</dbReference>
<organism evidence="2 3">
    <name type="scientific">Silvimonas terrae</name>
    <dbReference type="NCBI Taxonomy" id="300266"/>
    <lineage>
        <taxon>Bacteria</taxon>
        <taxon>Pseudomonadati</taxon>
        <taxon>Pseudomonadota</taxon>
        <taxon>Betaproteobacteria</taxon>
        <taxon>Neisseriales</taxon>
        <taxon>Chitinibacteraceae</taxon>
        <taxon>Silvimonas</taxon>
    </lineage>
</organism>